<dbReference type="Proteomes" id="UP000321899">
    <property type="component" value="Unassembled WGS sequence"/>
</dbReference>
<dbReference type="GO" id="GO:0046872">
    <property type="term" value="F:metal ion binding"/>
    <property type="evidence" value="ECO:0007669"/>
    <property type="project" value="UniProtKB-KW"/>
</dbReference>
<dbReference type="Gene3D" id="3.40.50.1010">
    <property type="entry name" value="5'-nuclease"/>
    <property type="match status" value="1"/>
</dbReference>
<evidence type="ECO:0000313" key="10">
    <source>
        <dbReference type="Proteomes" id="UP000321899"/>
    </source>
</evidence>
<dbReference type="PANTHER" id="PTHR33653">
    <property type="entry name" value="RIBONUCLEASE VAPC2"/>
    <property type="match status" value="1"/>
</dbReference>
<dbReference type="GO" id="GO:0016787">
    <property type="term" value="F:hydrolase activity"/>
    <property type="evidence" value="ECO:0007669"/>
    <property type="project" value="UniProtKB-KW"/>
</dbReference>
<dbReference type="AlphaFoldDB" id="A0A5Q4VBB8"/>
<keyword evidence="10" id="KW-1185">Reference proteome</keyword>
<comment type="caution">
    <text evidence="9">The sequence shown here is derived from an EMBL/GenBank/DDBJ whole genome shotgun (WGS) entry which is preliminary data.</text>
</comment>
<dbReference type="Pfam" id="PF01850">
    <property type="entry name" value="PIN"/>
    <property type="match status" value="1"/>
</dbReference>
<dbReference type="RefSeq" id="WP_139448186.1">
    <property type="nucleotide sequence ID" value="NZ_VDMB01000008.1"/>
</dbReference>
<evidence type="ECO:0000256" key="4">
    <source>
        <dbReference type="ARBA" id="ARBA00022723"/>
    </source>
</evidence>
<keyword evidence="6" id="KW-0460">Magnesium</keyword>
<keyword evidence="2" id="KW-1277">Toxin-antitoxin system</keyword>
<dbReference type="InterPro" id="IPR050556">
    <property type="entry name" value="Type_II_TA_system_RNase"/>
</dbReference>
<dbReference type="OrthoDB" id="9800524at2"/>
<dbReference type="EMBL" id="VDMB01000008">
    <property type="protein sequence ID" value="TYT74845.1"/>
    <property type="molecule type" value="Genomic_DNA"/>
</dbReference>
<dbReference type="PANTHER" id="PTHR33653:SF1">
    <property type="entry name" value="RIBONUCLEASE VAPC2"/>
    <property type="match status" value="1"/>
</dbReference>
<accession>A0A5Q4VBB8</accession>
<evidence type="ECO:0000256" key="3">
    <source>
        <dbReference type="ARBA" id="ARBA00022722"/>
    </source>
</evidence>
<dbReference type="InterPro" id="IPR029060">
    <property type="entry name" value="PIN-like_dom_sf"/>
</dbReference>
<evidence type="ECO:0000313" key="9">
    <source>
        <dbReference type="EMBL" id="TYT74845.1"/>
    </source>
</evidence>
<gene>
    <name evidence="9" type="ORF">FIM25_08335</name>
</gene>
<evidence type="ECO:0000256" key="5">
    <source>
        <dbReference type="ARBA" id="ARBA00022801"/>
    </source>
</evidence>
<evidence type="ECO:0000256" key="2">
    <source>
        <dbReference type="ARBA" id="ARBA00022649"/>
    </source>
</evidence>
<feature type="domain" description="PIN" evidence="8">
    <location>
        <begin position="4"/>
        <end position="125"/>
    </location>
</feature>
<keyword evidence="5" id="KW-0378">Hydrolase</keyword>
<comment type="similarity">
    <text evidence="7">Belongs to the PINc/VapC protein family.</text>
</comment>
<evidence type="ECO:0000259" key="8">
    <source>
        <dbReference type="Pfam" id="PF01850"/>
    </source>
</evidence>
<name>A0A5Q4VBB8_9BACT</name>
<keyword evidence="3" id="KW-0540">Nuclease</keyword>
<sequence>MNGVLVDSNVILDLFLNDPNWADWSEAALASASQSSRLYINQIVYTEVSIAFEKIEELESALHTGGFHLLEIPKEALFLAGKAYLLYRRGKGTKRSPLPDFYIGAHAAVLGMDLITRDEGRYRTYFPTVKRICPVKP</sequence>
<protein>
    <submittedName>
        <fullName evidence="9">PIN domain-containing protein</fullName>
    </submittedName>
</protein>
<evidence type="ECO:0000256" key="1">
    <source>
        <dbReference type="ARBA" id="ARBA00001946"/>
    </source>
</evidence>
<dbReference type="SUPFAM" id="SSF88723">
    <property type="entry name" value="PIN domain-like"/>
    <property type="match status" value="1"/>
</dbReference>
<proteinExistence type="inferred from homology"/>
<dbReference type="GO" id="GO:0004518">
    <property type="term" value="F:nuclease activity"/>
    <property type="evidence" value="ECO:0007669"/>
    <property type="project" value="UniProtKB-KW"/>
</dbReference>
<organism evidence="9 10">
    <name type="scientific">Desulfobotulus mexicanus</name>
    <dbReference type="NCBI Taxonomy" id="2586642"/>
    <lineage>
        <taxon>Bacteria</taxon>
        <taxon>Pseudomonadati</taxon>
        <taxon>Thermodesulfobacteriota</taxon>
        <taxon>Desulfobacteria</taxon>
        <taxon>Desulfobacterales</taxon>
        <taxon>Desulfobacteraceae</taxon>
        <taxon>Desulfobotulus</taxon>
    </lineage>
</organism>
<evidence type="ECO:0000256" key="7">
    <source>
        <dbReference type="ARBA" id="ARBA00038093"/>
    </source>
</evidence>
<dbReference type="InterPro" id="IPR002716">
    <property type="entry name" value="PIN_dom"/>
</dbReference>
<reference evidence="9 10" key="1">
    <citation type="submission" date="2019-06" db="EMBL/GenBank/DDBJ databases">
        <title>Desulfobotulus mexicanus sp. nov., a novel sulfate-reducing bacterium isolated from the sediment of an alkaline crater lake in Mexico.</title>
        <authorList>
            <person name="Hirschler-Rea A."/>
        </authorList>
    </citation>
    <scope>NUCLEOTIDE SEQUENCE [LARGE SCALE GENOMIC DNA]</scope>
    <source>
        <strain evidence="9 10">PAR22N</strain>
    </source>
</reference>
<keyword evidence="4" id="KW-0479">Metal-binding</keyword>
<comment type="cofactor">
    <cofactor evidence="1">
        <name>Mg(2+)</name>
        <dbReference type="ChEBI" id="CHEBI:18420"/>
    </cofactor>
</comment>
<evidence type="ECO:0000256" key="6">
    <source>
        <dbReference type="ARBA" id="ARBA00022842"/>
    </source>
</evidence>